<evidence type="ECO:0000313" key="2">
    <source>
        <dbReference type="EMBL" id="GGQ90633.1"/>
    </source>
</evidence>
<evidence type="ECO:0000313" key="3">
    <source>
        <dbReference type="Proteomes" id="UP000656732"/>
    </source>
</evidence>
<comment type="caution">
    <text evidence="2">The sequence shown here is derived from an EMBL/GenBank/DDBJ whole genome shotgun (WGS) entry which is preliminary data.</text>
</comment>
<reference evidence="2" key="2">
    <citation type="submission" date="2020-09" db="EMBL/GenBank/DDBJ databases">
        <authorList>
            <person name="Sun Q."/>
            <person name="Ohkuma M."/>
        </authorList>
    </citation>
    <scope>NUCLEOTIDE SEQUENCE</scope>
    <source>
        <strain evidence="2">JCM 4403</strain>
    </source>
</reference>
<feature type="compositionally biased region" description="Low complexity" evidence="1">
    <location>
        <begin position="59"/>
        <end position="71"/>
    </location>
</feature>
<keyword evidence="3" id="KW-1185">Reference proteome</keyword>
<proteinExistence type="predicted"/>
<protein>
    <submittedName>
        <fullName evidence="2">Uncharacterized protein</fullName>
    </submittedName>
</protein>
<evidence type="ECO:0000256" key="1">
    <source>
        <dbReference type="SAM" id="MobiDB-lite"/>
    </source>
</evidence>
<sequence length="103" mass="10464">MADLVTGAGGKRTRQGRSLRNPAERAPGAAYARMDASSGPQGWSRGAAPTGPAGPAPRPSAGRRPASPGRPAGRRTGRSAGAVRRTGGVLDADRSDCPWETDS</sequence>
<organism evidence="2 3">
    <name type="scientific">Streptomyces pilosus</name>
    <dbReference type="NCBI Taxonomy" id="28893"/>
    <lineage>
        <taxon>Bacteria</taxon>
        <taxon>Bacillati</taxon>
        <taxon>Actinomycetota</taxon>
        <taxon>Actinomycetes</taxon>
        <taxon>Kitasatosporales</taxon>
        <taxon>Streptomycetaceae</taxon>
        <taxon>Streptomyces</taxon>
    </lineage>
</organism>
<dbReference type="AlphaFoldDB" id="A0A918EYI3"/>
<feature type="region of interest" description="Disordered" evidence="1">
    <location>
        <begin position="1"/>
        <end position="103"/>
    </location>
</feature>
<dbReference type="Proteomes" id="UP000656732">
    <property type="component" value="Unassembled WGS sequence"/>
</dbReference>
<name>A0A918EYI3_9ACTN</name>
<accession>A0A918EYI3</accession>
<reference evidence="2" key="1">
    <citation type="journal article" date="2014" name="Int. J. Syst. Evol. Microbiol.">
        <title>Complete genome sequence of Corynebacterium casei LMG S-19264T (=DSM 44701T), isolated from a smear-ripened cheese.</title>
        <authorList>
            <consortium name="US DOE Joint Genome Institute (JGI-PGF)"/>
            <person name="Walter F."/>
            <person name="Albersmeier A."/>
            <person name="Kalinowski J."/>
            <person name="Ruckert C."/>
        </authorList>
    </citation>
    <scope>NUCLEOTIDE SEQUENCE</scope>
    <source>
        <strain evidence="2">JCM 4403</strain>
    </source>
</reference>
<gene>
    <name evidence="2" type="ORF">GCM10010280_42800</name>
</gene>
<dbReference type="EMBL" id="BMTU01000008">
    <property type="protein sequence ID" value="GGQ90633.1"/>
    <property type="molecule type" value="Genomic_DNA"/>
</dbReference>
<feature type="compositionally biased region" description="Low complexity" evidence="1">
    <location>
        <begin position="78"/>
        <end position="88"/>
    </location>
</feature>